<comment type="caution">
    <text evidence="4">The sequence shown here is derived from an EMBL/GenBank/DDBJ whole genome shotgun (WGS) entry which is preliminary data.</text>
</comment>
<dbReference type="Gene3D" id="2.60.40.1220">
    <property type="match status" value="1"/>
</dbReference>
<evidence type="ECO:0000313" key="4">
    <source>
        <dbReference type="EMBL" id="KKW45599.1"/>
    </source>
</evidence>
<feature type="region of interest" description="Disordered" evidence="2">
    <location>
        <begin position="109"/>
        <end position="163"/>
    </location>
</feature>
<reference evidence="4 5" key="1">
    <citation type="journal article" date="2015" name="Nature">
        <title>rRNA introns, odd ribosomes, and small enigmatic genomes across a large radiation of phyla.</title>
        <authorList>
            <person name="Brown C.T."/>
            <person name="Hug L.A."/>
            <person name="Thomas B.C."/>
            <person name="Sharon I."/>
            <person name="Castelle C.J."/>
            <person name="Singh A."/>
            <person name="Wilkins M.J."/>
            <person name="Williams K.H."/>
            <person name="Banfield J.F."/>
        </authorList>
    </citation>
    <scope>NUCLEOTIDE SEQUENCE [LARGE SCALE GENOMIC DNA]</scope>
</reference>
<organism evidence="4 5">
    <name type="scientific">Candidatus Kaiserbacteria bacterium GW2011_GWA2_58_9</name>
    <dbReference type="NCBI Taxonomy" id="1618672"/>
    <lineage>
        <taxon>Bacteria</taxon>
        <taxon>Candidatus Kaiseribacteriota</taxon>
    </lineage>
</organism>
<feature type="non-terminal residue" evidence="4">
    <location>
        <position position="1"/>
    </location>
</feature>
<evidence type="ECO:0000313" key="5">
    <source>
        <dbReference type="Proteomes" id="UP000034789"/>
    </source>
</evidence>
<sequence>SAPSVSFASADNFGIAITFTETMKVSGGPNAADNIANYTLESPAGTSISLGGKTVTYDGQTKTARITGLSLSNGTQFKVTIATPVQDLAGNGISTSGDPAGNLAFGTVQNSSTTGGQLGPGTGTVDQSMQGMNPTQASPMRLPPQPRCATPTSTASSSRACRR</sequence>
<evidence type="ECO:0000259" key="3">
    <source>
        <dbReference type="Pfam" id="PF13205"/>
    </source>
</evidence>
<evidence type="ECO:0000256" key="2">
    <source>
        <dbReference type="SAM" id="MobiDB-lite"/>
    </source>
</evidence>
<dbReference type="AlphaFoldDB" id="A0A0G2BIQ8"/>
<protein>
    <recommendedName>
        <fullName evidence="3">SbsA Ig-like domain-containing protein</fullName>
    </recommendedName>
</protein>
<dbReference type="InterPro" id="IPR014755">
    <property type="entry name" value="Cu-Rt/internalin_Ig-like"/>
</dbReference>
<dbReference type="InterPro" id="IPR032812">
    <property type="entry name" value="SbsA_Ig"/>
</dbReference>
<name>A0A0G2BIQ8_9BACT</name>
<feature type="compositionally biased region" description="Low complexity" evidence="2">
    <location>
        <begin position="147"/>
        <end position="163"/>
    </location>
</feature>
<gene>
    <name evidence="4" type="ORF">UY98_C0041G0006</name>
</gene>
<keyword evidence="1" id="KW-0732">Signal</keyword>
<dbReference type="Pfam" id="PF13205">
    <property type="entry name" value="Big_5"/>
    <property type="match status" value="1"/>
</dbReference>
<feature type="domain" description="SbsA Ig-like" evidence="3">
    <location>
        <begin position="14"/>
        <end position="96"/>
    </location>
</feature>
<dbReference type="EMBL" id="LCSD01000041">
    <property type="protein sequence ID" value="KKW45599.1"/>
    <property type="molecule type" value="Genomic_DNA"/>
</dbReference>
<dbReference type="Proteomes" id="UP000034789">
    <property type="component" value="Unassembled WGS sequence"/>
</dbReference>
<feature type="compositionally biased region" description="Polar residues" evidence="2">
    <location>
        <begin position="125"/>
        <end position="138"/>
    </location>
</feature>
<proteinExistence type="predicted"/>
<accession>A0A0G2BIQ8</accession>
<evidence type="ECO:0000256" key="1">
    <source>
        <dbReference type="ARBA" id="ARBA00022729"/>
    </source>
</evidence>